<reference evidence="26 27" key="1">
    <citation type="journal article" date="2018" name="Nat. Ecol. Evol.">
        <title>Shark genomes provide insights into elasmobranch evolution and the origin of vertebrates.</title>
        <authorList>
            <person name="Hara Y"/>
            <person name="Yamaguchi K"/>
            <person name="Onimaru K"/>
            <person name="Kadota M"/>
            <person name="Koyanagi M"/>
            <person name="Keeley SD"/>
            <person name="Tatsumi K"/>
            <person name="Tanaka K"/>
            <person name="Motone F"/>
            <person name="Kageyama Y"/>
            <person name="Nozu R"/>
            <person name="Adachi N"/>
            <person name="Nishimura O"/>
            <person name="Nakagawa R"/>
            <person name="Tanegashima C"/>
            <person name="Kiyatake I"/>
            <person name="Matsumoto R"/>
            <person name="Murakumo K"/>
            <person name="Nishida K"/>
            <person name="Terakita A"/>
            <person name="Kuratani S"/>
            <person name="Sato K"/>
            <person name="Hyodo S Kuraku.S."/>
        </authorList>
    </citation>
    <scope>NUCLEOTIDE SEQUENCE [LARGE SCALE GENOMIC DNA]</scope>
</reference>
<dbReference type="EMBL" id="BEZZ01000541">
    <property type="protein sequence ID" value="GCC33749.1"/>
    <property type="molecule type" value="Genomic_DNA"/>
</dbReference>
<keyword evidence="14" id="KW-0833">Ubl conjugation pathway</keyword>
<keyword evidence="13 22" id="KW-0863">Zinc-finger</keyword>
<keyword evidence="16" id="KW-0862">Zinc</keyword>
<keyword evidence="10" id="KW-0808">Transferase</keyword>
<evidence type="ECO:0000256" key="6">
    <source>
        <dbReference type="ARBA" id="ARBA00012483"/>
    </source>
</evidence>
<dbReference type="GO" id="GO:0002376">
    <property type="term" value="P:immune system process"/>
    <property type="evidence" value="ECO:0007669"/>
    <property type="project" value="UniProtKB-KW"/>
</dbReference>
<dbReference type="STRING" id="137246.A0A401STM5"/>
<feature type="compositionally biased region" description="Polar residues" evidence="23">
    <location>
        <begin position="355"/>
        <end position="367"/>
    </location>
</feature>
<dbReference type="GO" id="GO:0005811">
    <property type="term" value="C:lipid droplet"/>
    <property type="evidence" value="ECO:0007669"/>
    <property type="project" value="UniProtKB-SubCell"/>
</dbReference>
<dbReference type="InterPro" id="IPR027417">
    <property type="entry name" value="P-loop_NTPase"/>
</dbReference>
<protein>
    <recommendedName>
        <fullName evidence="6">RING-type E3 ubiquitin transferase</fullName>
        <ecNumber evidence="6">2.3.2.27</ecNumber>
    </recommendedName>
</protein>
<dbReference type="InterPro" id="IPR017907">
    <property type="entry name" value="Znf_RING_CS"/>
</dbReference>
<dbReference type="InterPro" id="IPR003593">
    <property type="entry name" value="AAA+_ATPase"/>
</dbReference>
<feature type="region of interest" description="Disordered" evidence="23">
    <location>
        <begin position="151"/>
        <end position="201"/>
    </location>
</feature>
<feature type="compositionally biased region" description="Basic and acidic residues" evidence="23">
    <location>
        <begin position="264"/>
        <end position="273"/>
    </location>
</feature>
<dbReference type="GO" id="GO:2000051">
    <property type="term" value="P:negative regulation of non-canonical Wnt signaling pathway"/>
    <property type="evidence" value="ECO:0007669"/>
    <property type="project" value="TreeGrafter"/>
</dbReference>
<feature type="compositionally biased region" description="Basic and acidic residues" evidence="23">
    <location>
        <begin position="151"/>
        <end position="161"/>
    </location>
</feature>
<dbReference type="GO" id="GO:0061630">
    <property type="term" value="F:ubiquitin protein ligase activity"/>
    <property type="evidence" value="ECO:0007669"/>
    <property type="project" value="UniProtKB-EC"/>
</dbReference>
<name>A0A401STM5_CHIPU</name>
<evidence type="ECO:0000256" key="18">
    <source>
        <dbReference type="ARBA" id="ARBA00022859"/>
    </source>
</evidence>
<dbReference type="InterPro" id="IPR001841">
    <property type="entry name" value="Znf_RING"/>
</dbReference>
<feature type="domain" description="RING-type" evidence="24">
    <location>
        <begin position="4022"/>
        <end position="4060"/>
    </location>
</feature>
<feature type="region of interest" description="Disordered" evidence="23">
    <location>
        <begin position="568"/>
        <end position="636"/>
    </location>
</feature>
<keyword evidence="8" id="KW-0037">Angiogenesis</keyword>
<evidence type="ECO:0000256" key="15">
    <source>
        <dbReference type="ARBA" id="ARBA00022801"/>
    </source>
</evidence>
<feature type="compositionally biased region" description="Basic and acidic residues" evidence="23">
    <location>
        <begin position="368"/>
        <end position="382"/>
    </location>
</feature>
<evidence type="ECO:0000256" key="12">
    <source>
        <dbReference type="ARBA" id="ARBA00022741"/>
    </source>
</evidence>
<feature type="compositionally biased region" description="Basic and acidic residues" evidence="23">
    <location>
        <begin position="569"/>
        <end position="585"/>
    </location>
</feature>
<evidence type="ECO:0000256" key="13">
    <source>
        <dbReference type="ARBA" id="ARBA00022771"/>
    </source>
</evidence>
<comment type="caution">
    <text evidence="26">The sequence shown here is derived from an EMBL/GenBank/DDBJ whole genome shotgun (WGS) entry which is preliminary data.</text>
</comment>
<dbReference type="FunFam" id="3.30.40.10:FF:000488">
    <property type="entry name" value="E3 ubiquitin-protein ligase RNF213"/>
    <property type="match status" value="1"/>
</dbReference>
<feature type="region of interest" description="Disordered" evidence="23">
    <location>
        <begin position="208"/>
        <end position="227"/>
    </location>
</feature>
<dbReference type="FunFam" id="3.40.50.300:FF:000491">
    <property type="entry name" value="E3 ubiquitin-protein ligase RNF213"/>
    <property type="match status" value="1"/>
</dbReference>
<evidence type="ECO:0000256" key="21">
    <source>
        <dbReference type="ARBA" id="ARBA00048778"/>
    </source>
</evidence>
<dbReference type="PROSITE" id="PS00518">
    <property type="entry name" value="ZF_RING_1"/>
    <property type="match status" value="1"/>
</dbReference>
<keyword evidence="12" id="KW-0547">Nucleotide-binding</keyword>
<evidence type="ECO:0000256" key="22">
    <source>
        <dbReference type="PROSITE-ProRule" id="PRU00175"/>
    </source>
</evidence>
<comment type="catalytic activity">
    <reaction evidence="21">
        <text>ATP + H2O = ADP + phosphate + H(+)</text>
        <dbReference type="Rhea" id="RHEA:13065"/>
        <dbReference type="ChEBI" id="CHEBI:15377"/>
        <dbReference type="ChEBI" id="CHEBI:15378"/>
        <dbReference type="ChEBI" id="CHEBI:30616"/>
        <dbReference type="ChEBI" id="CHEBI:43474"/>
        <dbReference type="ChEBI" id="CHEBI:456216"/>
    </reaction>
    <physiologicalReaction direction="left-to-right" evidence="21">
        <dbReference type="Rhea" id="RHEA:13066"/>
    </physiologicalReaction>
</comment>
<keyword evidence="18" id="KW-0391">Immunity</keyword>
<sequence length="5223" mass="595480">MANGLARMRIALLIAAREPCSCRDEWCRPATLRLRCARSFWGEECAEEEMDTERVKVKCHSCGHITKEKAPKFCSQCGTRLVESIVEAAMPLISGKTEAEATDLSMPMDVDLELCSTSNTATESEMSSLEPEAPPCKLQCGQNSDLMAISEKESKTSECSRKGSSNKNKKRKKKPKKLNAAEMESSTPQLRHLSKSEQKDIETELHNKVAPADEHPPNSTGIEEVPASCDPVGNLVNPDIITFQSDIVSGKNKNGAVHSITESDLLHPNKSDKSANVMNEGSLITEKLSSRKDGTQPERGSTPDKAESTLTSAVSKQLHTADSDLSNSVEGNNNQYGMKKEKDILLTQKNKKRQSNNLSAAVQSKEISSARKSENLYSGDEHDVEECNKVGIEARSYSTSDDLTSDLNSDSDITDLQIAVGDRHSPSSTSMVKSLLRRDPISDQVNTGLAASKGVIITSKKMDGGIQSVADSDLCSKNSNKSAYLIDNGLSTTEKLSSGKDIELGRGDELGKSGAAVAHTDSELLDSADSNLNNSVKEETKEQYSMTKEEDIPYTKVKCYGKENQAQKNENEIVDRDSEGGEEKLNQGLLATKRRNSSELSATTMDEKSDAKGTESEGLSRKEKKKKKKHSSDTTAMLRSMPLPQEETVVICFHALLSKDFKFNPESDTVNVRGLGTDWNIDMVEMSVTKNLKEHGYLIEGRLFAPKTIVGKQFPYKYAVRKTQGDKVEFELIYKWDAPDGCIINRCLHIKPDLVFEGEWHQYDDIICAAPEGGIKASVRNWLNIGKKTDVRKGKLIAGEVLLESMFDILSMWNEKNLKSFLSQLQQFYEVYEHPMVFQNRPVFWSALSIGEKEVKGLLLKVLKERMKCPENQASKSETSSVQNRLRKGVLFLYLAGIYKLEVERSDLCTVCDLLCVQQNSANTLSKEFKTLKESFHFGERIEAFLKQMMLSCIEEGIMKWVQTIPVLHLFGVSPNQANPDLQDTSFKEDCWAGLDGLPIVSFRNKVKYLFTRDLLDLMDKNKHLATVDRLLLRSWFSLLPLEVLPDYLTMVGPDLFDILQGIFQRLRSISCISSIHENLEKLLKHVKKNVDSPQNSDLGGERIDACMKTSLKIHEKICKSCKDKSDVEIIATSIALISKLDELKKSLLKIADEKSQKEETVMMEDTEALLKMALSFTRNWLKDVLKTDLFYENKINKSEQQVWVTLVTLDFGCTKWASIWKEGLLSDLEGRIKKKTPVHQIEIYCSNSEELSSLQPLIAKCFENCALDAVHSICQAKSEGKLLDKLLRYDLSKFGKLLSTIIEKSWLKNRDGKFLEDPDSVVKHLLDWSAARTIFKLQGTDSKLIDTLSDEARHLMAIADSVFMDVMNRLLDGSIKVKYLDLILKKKTSVIALHNTSKNGSFTGQTLEQLLTWRKEEFDAFNEESNWMDSLLKMCRKINEFTNESYKDQRLDCINEQLIKAKNFLVEITPSRRNCLEELTRRQQFVHWVKEALEDTNELKVFVDLASISAGENDLDVDRVACFHDAVLGFSSLLFELKPNAGFADFMSCLQKLWNALDNDPDLSKKLRDSARHLEWLKTVKESHGSVELSSLSLASAINNNGIYIIGSQEKEKLSLGSAITLILSEIHDDSEELRSYTLEELKELQNKLMLMSGKGDHGREEVERFVEVFASVQRLATSFISLSLAGNMLFRNWTAEVHCSRKNEACMIIDFNLDNVSKIKTDGNVTEQLPILCKKMEAYLEKWKKYMNQQRSQYYYLNFYTAEQIVYLCTKLFDQNCTSLQVLMMLSFIKPDCTDEDVRRALKKLSAKNGNTRIQLLASDMSDNEILMKTKAGIQDITEERDMEEKMDLLWEHYMKNMSYFLSNSLDVSSLGKLLDIVADTKQTITRALPPGFHESHPNLVVCPRSELLTSALCIYMYSSDQPLPTYDEVLLCTTETTYEQVELFMRRCLTGYECSKIYALLYAEELTYDISVRCEELFKSLELESHSRYKIVILCSCEREHCYIPSAFSQYKVHIIPHEPLEKIQIYLEDHYRIAANISSAASVFKDRMFVRMISSKRAGVGKSLYVKRLHETLKNQTGKESLLKTIRLIEPWIDENKILRTILSFIKSSNGKEPMIFHFDVTSSVQKGLCEFVFKLLILHYLMGTDGKMWKCKPCHIYVVEMLDQTGFLSKKHARHGTQIPKHGFLDIFPKVYCRPPKEVLEQEVRKSENLSWNGIDPLVDDEEFRSETFQRPYQYLRRFKNQENLDTFSYQTGTVEGSHVECLQLFLIYCGVMDPSWSELRNFACFLNLQLKDCETSVFCDFSFIKDTLQGFKTFVVNFMILMARDFATPSLSISDQSPGREVVNLEGVKEEDLAPFLVRKMWESEPHPYIFFNDDHTSMTFIGFHLRENGQGGIDAINPSNGKIIKPNIMTHELYKGLLLQRVPFNTDFDRLPRSEKIERLCTVLGVQWPMDPDETYELTTDNILKILAIHMRFRCGIPVIIMGETGCGKTRLIKFLCDLRKVGANTDNLKLVKVHGGTTADMIYSKVKDAEVVALDNKMNFDFDTILFFDEANTTEAVNSIKEILCDQMIEGIPLTPNTGLQIIAACNPYRKHTDEMIKRLESAGLGYRVRADETEDKLGSIPLRQLVYRVQALPPSMVPLVWDFGQLNDITEKMYIQQIVQRLTQSISVPSTYIKCIVDVLAASQNFMRHQKDECSFVSLRDVERCMKVFVWFYTRRQMLLNKLKEFLQGQAVKNALLDAKNDIIWCIVLALGVCYHACLEKKVAYRKFVCRHLPTPYNNAAKFLEQLVLLQDLLLSGVPLRETIARNSALKENVFMMVICIELKIPLFLVGKPGSSKSLAKTIVADAMQGQAAHSELYKNLKQIHLVSFQCSPHSTPEGIINTFKQCARFQEGKNLDEYISVVVLDEIGLAEDSPKMPLKTLHPLLEDGCIDDDPLKHKKVGFIGISNWALDPAKMNRGIFVSRGDPDKKELIESAKGICSSDPVIQKKVIGLFVSFADAYLAVCKKQNKEFFGLRDYYSLIKMVFSLSKATKLEPTPEQLVQVVLRNFSGSDDVDVMEVFKSVLKNASLTSINTLELINLNISADSHDNECRYLLILTKNYAALQILQQMFFSRKHQPEIIFGSSFPKDQEYTQICRNINRVKICMETGQMVFLLNLQNLYESLYDALNQYYVYLGGQKYVDLGLGTHRVKCRVHPDFRLIVIEEKEVVYKEFPIPLINRLEKHYLDINTVLDGNQRDIVEQLKRWVDTFTAAQSRNASIHVRQQAYSPSDVFVGYHSDTCASVVLQITERLKQSEGSWEEALKEAQWVLLNCATPDSVVRLTNSKFAPYQTDMIMQKYFAGQHHDSLADFIHFHTKSRVQHWAAFIEVTTYSRLLTTSDVESLQREVGESVEAVFCFSLQQFDTEFSFLKKIRHCVDFCQGNKILLIQTDFENSSQSANLIASAKYSTINEINKSRCDDCTVYIYFITKLPRMEGGSTYVGFHGDPWQSVHIDDLRKSKDMVADVTAFKGVTISQLFGKDPGEPEPMIVDQGEMTEEPVSESLLSNEKILDTTSLIRSCVQPAVSMLKDQHQSASRSTKRVEILLSLLMEDDELKASFLSMMKQRLHSLLLKRDEESINATEWMVREASNLEALQEGGTFRHTLWKRVQKVVTPFLAQIISIIDRDCNLNLLIDETPELLRTLWLDIFGDLNLLDIPYNRDILSLQSEIVVHNYMKMDVLPISNMLPFSWRIKDFLDELWIRAQYMEGQGEHKLNEIFNKTGFGKYLLNLSEEWRQEFFLRYLNDFLLMTMSISSESEFEFLQGALMSCVNELKIKCSIGDDLSIFWVHIAHQHFKSRLQNFSRIVAVQPSVLQLLQRVNNDIQKAESREMVIDVYAAAACVEMLESAQNEMSPEVWLHEVNSLQMPIELICTEEFLQCPGIKSSVVHLVQMGWRQIYSLSLFVEHVVLGVEEIDKRLKNVVATFACCLGKCLQGNSDVRTQDPFQAVIKVLRDCKESAGRVFSRFGLEPCPVCIGELTNPVLLPCDHIYCQDCLKQWLVPGQMLCPLCLTALNDDYEVKVSEEIREAVEKNAIFRKRCDAFFIALVSMVCFKDNSPPTKEVVTDLLSQLVIEKEVSIKIMGKDRQYHTRTLSPFDDSVDRNPVVRSIVLKLLLKYSFDDIKDHLQQYLSAVQKSKILDQKDRTEFYALFLNCLEDSIYEKSQFCTVQEKVAYLVQEGDFLQKLFPYKSSQTTIESLQLIARIRLCFDMASQLLCESCDTFAKEIGYVDAKKKFLHRLKDMLPKCKNDWFRIYLVRKLCSLGGMEFVQQLLMDDQFTWLFPEQIVQQRDNPGQIDRYLVYGENYRLIRDAVGKAVLECKTKNIAEAHKDCKCSLNEKEVHMILAIFREITILNASPNQCVRPNQAQCDTIEKYIQNEMVFGSTKIKNFAIKLVNNHFPGLQINPEQSSLERTMIEIITHTAAIFISGNNGILKPLQNLAFQPANMLAAFLPTMPEDITVEARGWTAFQNLKWFQCPNGHPCVVGECGMPMETARCVECNAEIGGKNHIAVAGFRDADMMDRTQTGHVLGDPGKRETVAVPDREMSAVSFLIIRLLTHAAMILGTIEDPQSIAVIIKPQVANPAAFLWCHIGKDMEQLIKSLGKSADETAIVVHIILSHLLQQKQLPSLECERLSTKQQRNNWEKLFLQCVVTPTLKNLDRNLVDINNQISQDKRISSNPIVKIVYGDPQIFLKLPDKQPLHSSTIWSCRKRISIEHLRHIVEHEDGKDAVPILWRFLQKEAQLRLVKYLPELLAFQCDLVKRFQNATDVPAQSVHEFLQNISPESLKHTFSSQISRFFYVWNQLRTFLVTNGEIKIPEEYCAFDLDMQNCALEVLLPRRQNLGLCSTALISYLIALQNDFVYTVEKYTSKSTTYSINPSDVADLHVIKYEVGRDLIPLISSNCQYTMEKGGETMFEYDLKRIEQQLTYRFLKGKPLISLMGIPTLIYRQERNYENIFKDVKNKLPQELLPNSIINAISGELQSYSDVCEAFTAVEVTLGFLAISGGDPNLQLVVYLKEVLQMEDQTAPHVLEALRRCNLKHIQALWQLLSARKSECFLRLKRDPFSGVRAEYKEDLSAEERKQLHTFFMHTSVDIFILELHEMLILKCKTIQSSESLNASWSLKDSLRILMDMKEVENLPELDDLFPDQILLSKSVETWKAAVTFKRERFSR</sequence>
<dbReference type="InterPro" id="IPR013083">
    <property type="entry name" value="Znf_RING/FYVE/PHD"/>
</dbReference>
<accession>A0A401STM5</accession>
<evidence type="ECO:0000256" key="20">
    <source>
        <dbReference type="ARBA" id="ARBA00023268"/>
    </source>
</evidence>
<dbReference type="SMART" id="SM00184">
    <property type="entry name" value="RING"/>
    <property type="match status" value="1"/>
</dbReference>
<evidence type="ECO:0000256" key="7">
    <source>
        <dbReference type="ARBA" id="ARBA00022490"/>
    </source>
</evidence>
<dbReference type="FunFam" id="3.40.50.300:FF:000804">
    <property type="entry name" value="E3 ubiquitin-protein ligase RNF213"/>
    <property type="match status" value="1"/>
</dbReference>
<dbReference type="PANTHER" id="PTHR22605:SF16">
    <property type="entry name" value="E3 UBIQUITIN-PROTEIN LIGASE RNF213"/>
    <property type="match status" value="1"/>
</dbReference>
<evidence type="ECO:0000313" key="26">
    <source>
        <dbReference type="EMBL" id="GCC33749.1"/>
    </source>
</evidence>
<keyword evidence="19" id="KW-0443">Lipid metabolism</keyword>
<dbReference type="Gene3D" id="3.40.50.300">
    <property type="entry name" value="P-loop containing nucleotide triphosphate hydrolases"/>
    <property type="match status" value="2"/>
</dbReference>
<feature type="compositionally biased region" description="Basic and acidic residues" evidence="23">
    <location>
        <begin position="498"/>
        <end position="511"/>
    </location>
</feature>
<keyword evidence="7" id="KW-0963">Cytoplasm</keyword>
<feature type="compositionally biased region" description="Basic residues" evidence="23">
    <location>
        <begin position="167"/>
        <end position="177"/>
    </location>
</feature>
<evidence type="ECO:0000256" key="8">
    <source>
        <dbReference type="ARBA" id="ARBA00022657"/>
    </source>
</evidence>
<dbReference type="GO" id="GO:0005829">
    <property type="term" value="C:cytosol"/>
    <property type="evidence" value="ECO:0007669"/>
    <property type="project" value="UniProtKB-SubCell"/>
</dbReference>
<comment type="subcellular location">
    <subcellularLocation>
        <location evidence="3">Cytoplasm</location>
        <location evidence="3">Cytosol</location>
    </subcellularLocation>
    <subcellularLocation>
        <location evidence="2">Lipid droplet</location>
    </subcellularLocation>
</comment>
<keyword evidence="9" id="KW-0551">Lipid droplet</keyword>
<dbReference type="GO" id="GO:0005730">
    <property type="term" value="C:nucleolus"/>
    <property type="evidence" value="ECO:0007669"/>
    <property type="project" value="TreeGrafter"/>
</dbReference>
<dbReference type="InterPro" id="IPR031248">
    <property type="entry name" value="RNF213"/>
</dbReference>
<evidence type="ECO:0000313" key="27">
    <source>
        <dbReference type="Proteomes" id="UP000287033"/>
    </source>
</evidence>
<evidence type="ECO:0000256" key="9">
    <source>
        <dbReference type="ARBA" id="ARBA00022677"/>
    </source>
</evidence>
<comment type="similarity">
    <text evidence="5">Belongs to the AAA ATPase family.</text>
</comment>
<evidence type="ECO:0000256" key="19">
    <source>
        <dbReference type="ARBA" id="ARBA00023098"/>
    </source>
</evidence>
<dbReference type="OMA" id="YMKDMKN"/>
<feature type="compositionally biased region" description="Polar residues" evidence="23">
    <location>
        <begin position="308"/>
        <end position="336"/>
    </location>
</feature>
<dbReference type="GO" id="GO:0006511">
    <property type="term" value="P:ubiquitin-dependent protein catabolic process"/>
    <property type="evidence" value="ECO:0007669"/>
    <property type="project" value="TreeGrafter"/>
</dbReference>
<evidence type="ECO:0000259" key="25">
    <source>
        <dbReference type="PROSITE" id="PS51981"/>
    </source>
</evidence>
<keyword evidence="11" id="KW-0479">Metal-binding</keyword>
<evidence type="ECO:0000256" key="16">
    <source>
        <dbReference type="ARBA" id="ARBA00022833"/>
    </source>
</evidence>
<keyword evidence="17" id="KW-0067">ATP-binding</keyword>
<dbReference type="Proteomes" id="UP000287033">
    <property type="component" value="Unassembled WGS sequence"/>
</dbReference>
<dbReference type="InterPro" id="IPR018957">
    <property type="entry name" value="Znf_C3HC4_RING-type"/>
</dbReference>
<evidence type="ECO:0000259" key="24">
    <source>
        <dbReference type="PROSITE" id="PS50089"/>
    </source>
</evidence>
<dbReference type="GO" id="GO:0005524">
    <property type="term" value="F:ATP binding"/>
    <property type="evidence" value="ECO:0007669"/>
    <property type="project" value="UniProtKB-KW"/>
</dbReference>
<dbReference type="Gene3D" id="3.30.40.10">
    <property type="entry name" value="Zinc/RING finger domain, C3HC4 (zinc finger)"/>
    <property type="match status" value="1"/>
</dbReference>
<feature type="compositionally biased region" description="Basic and acidic residues" evidence="23">
    <location>
        <begin position="536"/>
        <end position="549"/>
    </location>
</feature>
<dbReference type="PROSITE" id="PS51981">
    <property type="entry name" value="ZF_RZ"/>
    <property type="match status" value="1"/>
</dbReference>
<dbReference type="EC" id="2.3.2.27" evidence="6"/>
<dbReference type="Pfam" id="PF20173">
    <property type="entry name" value="ZnF_RZ-type"/>
    <property type="match status" value="1"/>
</dbReference>
<evidence type="ECO:0000256" key="1">
    <source>
        <dbReference type="ARBA" id="ARBA00000900"/>
    </source>
</evidence>
<dbReference type="GO" id="GO:0016887">
    <property type="term" value="F:ATP hydrolysis activity"/>
    <property type="evidence" value="ECO:0007669"/>
    <property type="project" value="InterPro"/>
</dbReference>
<dbReference type="GO" id="GO:0002040">
    <property type="term" value="P:sprouting angiogenesis"/>
    <property type="evidence" value="ECO:0007669"/>
    <property type="project" value="TreeGrafter"/>
</dbReference>
<evidence type="ECO:0000256" key="11">
    <source>
        <dbReference type="ARBA" id="ARBA00022723"/>
    </source>
</evidence>
<dbReference type="SUPFAM" id="SSF57850">
    <property type="entry name" value="RING/U-box"/>
    <property type="match status" value="1"/>
</dbReference>
<evidence type="ECO:0000256" key="23">
    <source>
        <dbReference type="SAM" id="MobiDB-lite"/>
    </source>
</evidence>
<dbReference type="SMART" id="SM00382">
    <property type="entry name" value="AAA"/>
    <property type="match status" value="2"/>
</dbReference>
<dbReference type="PANTHER" id="PTHR22605">
    <property type="entry name" value="RZ-TYPE DOMAIN-CONTAINING PROTEIN"/>
    <property type="match status" value="1"/>
</dbReference>
<proteinExistence type="inferred from homology"/>
<organism evidence="26 27">
    <name type="scientific">Chiloscyllium punctatum</name>
    <name type="common">Brownbanded bambooshark</name>
    <name type="synonym">Hemiscyllium punctatum</name>
    <dbReference type="NCBI Taxonomy" id="137246"/>
    <lineage>
        <taxon>Eukaryota</taxon>
        <taxon>Metazoa</taxon>
        <taxon>Chordata</taxon>
        <taxon>Craniata</taxon>
        <taxon>Vertebrata</taxon>
        <taxon>Chondrichthyes</taxon>
        <taxon>Elasmobranchii</taxon>
        <taxon>Galeomorphii</taxon>
        <taxon>Galeoidea</taxon>
        <taxon>Orectolobiformes</taxon>
        <taxon>Hemiscylliidae</taxon>
        <taxon>Chiloscyllium</taxon>
    </lineage>
</organism>
<evidence type="ECO:0000256" key="4">
    <source>
        <dbReference type="ARBA" id="ARBA00004906"/>
    </source>
</evidence>
<keyword evidence="20" id="KW-0511">Multifunctional enzyme</keyword>
<dbReference type="GO" id="GO:0016020">
    <property type="term" value="C:membrane"/>
    <property type="evidence" value="ECO:0007669"/>
    <property type="project" value="TreeGrafter"/>
</dbReference>
<evidence type="ECO:0000256" key="14">
    <source>
        <dbReference type="ARBA" id="ARBA00022786"/>
    </source>
</evidence>
<dbReference type="GO" id="GO:0006629">
    <property type="term" value="P:lipid metabolic process"/>
    <property type="evidence" value="ECO:0007669"/>
    <property type="project" value="UniProtKB-KW"/>
</dbReference>
<dbReference type="OrthoDB" id="2423195at2759"/>
<evidence type="ECO:0000256" key="5">
    <source>
        <dbReference type="ARBA" id="ARBA00006914"/>
    </source>
</evidence>
<keyword evidence="27" id="KW-1185">Reference proteome</keyword>
<dbReference type="CDD" id="cd16561">
    <property type="entry name" value="RING-HC_RNF213"/>
    <property type="match status" value="1"/>
</dbReference>
<keyword evidence="15" id="KW-0378">Hydrolase</keyword>
<dbReference type="InterPro" id="IPR046439">
    <property type="entry name" value="ZF_RZ_dom"/>
</dbReference>
<feature type="region of interest" description="Disordered" evidence="23">
    <location>
        <begin position="498"/>
        <end position="549"/>
    </location>
</feature>
<evidence type="ECO:0000256" key="10">
    <source>
        <dbReference type="ARBA" id="ARBA00022679"/>
    </source>
</evidence>
<gene>
    <name evidence="26" type="ORF">chiPu_0012220</name>
</gene>
<feature type="domain" description="RZ-type" evidence="25">
    <location>
        <begin position="4504"/>
        <end position="4575"/>
    </location>
</feature>
<dbReference type="GO" id="GO:0008270">
    <property type="term" value="F:zinc ion binding"/>
    <property type="evidence" value="ECO:0007669"/>
    <property type="project" value="UniProtKB-KW"/>
</dbReference>
<feature type="compositionally biased region" description="Basic and acidic residues" evidence="23">
    <location>
        <begin position="288"/>
        <end position="307"/>
    </location>
</feature>
<dbReference type="PROSITE" id="PS50089">
    <property type="entry name" value="ZF_RING_2"/>
    <property type="match status" value="1"/>
</dbReference>
<dbReference type="SUPFAM" id="SSF52540">
    <property type="entry name" value="P-loop containing nucleoside triphosphate hydrolases"/>
    <property type="match status" value="2"/>
</dbReference>
<evidence type="ECO:0000256" key="3">
    <source>
        <dbReference type="ARBA" id="ARBA00004514"/>
    </source>
</evidence>
<evidence type="ECO:0000256" key="17">
    <source>
        <dbReference type="ARBA" id="ARBA00022840"/>
    </source>
</evidence>
<feature type="compositionally biased region" description="Basic and acidic residues" evidence="23">
    <location>
        <begin position="605"/>
        <end position="621"/>
    </location>
</feature>
<feature type="region of interest" description="Disordered" evidence="23">
    <location>
        <begin position="261"/>
        <end position="382"/>
    </location>
</feature>
<evidence type="ECO:0000256" key="2">
    <source>
        <dbReference type="ARBA" id="ARBA00004502"/>
    </source>
</evidence>
<comment type="catalytic activity">
    <reaction evidence="1">
        <text>S-ubiquitinyl-[E2 ubiquitin-conjugating enzyme]-L-cysteine + [acceptor protein]-L-lysine = [E2 ubiquitin-conjugating enzyme]-L-cysteine + N(6)-ubiquitinyl-[acceptor protein]-L-lysine.</text>
        <dbReference type="EC" id="2.3.2.27"/>
    </reaction>
</comment>
<comment type="pathway">
    <text evidence="4">Protein modification; protein ubiquitination.</text>
</comment>
<dbReference type="Pfam" id="PF00097">
    <property type="entry name" value="zf-C3HC4"/>
    <property type="match status" value="1"/>
</dbReference>